<dbReference type="InterPro" id="IPR010982">
    <property type="entry name" value="Lambda_DNA-bd_dom_sf"/>
</dbReference>
<dbReference type="GO" id="GO:0003677">
    <property type="term" value="F:DNA binding"/>
    <property type="evidence" value="ECO:0007669"/>
    <property type="project" value="InterPro"/>
</dbReference>
<reference evidence="2 3" key="1">
    <citation type="journal article" date="2010" name="Int. J. Syst. Evol. Microbiol.">
        <title>Bacillus horneckiae sp. nov., isolated from a spacecraft-assembly clean room.</title>
        <authorList>
            <person name="Vaishampayan P."/>
            <person name="Probst A."/>
            <person name="Krishnamurthi S."/>
            <person name="Ghosh S."/>
            <person name="Osman S."/>
            <person name="McDowall A."/>
            <person name="Ruckmani A."/>
            <person name="Mayilraj S."/>
            <person name="Venkateswaran K."/>
        </authorList>
    </citation>
    <scope>NUCLEOTIDE SEQUENCE [LARGE SCALE GENOMIC DNA]</scope>
    <source>
        <strain evidence="3">1PO1SC</strain>
    </source>
</reference>
<feature type="domain" description="HTH cro/C1-type" evidence="1">
    <location>
        <begin position="10"/>
        <end position="65"/>
    </location>
</feature>
<organism evidence="2 3">
    <name type="scientific">Cytobacillus horneckiae</name>
    <dbReference type="NCBI Taxonomy" id="549687"/>
    <lineage>
        <taxon>Bacteria</taxon>
        <taxon>Bacillati</taxon>
        <taxon>Bacillota</taxon>
        <taxon>Bacilli</taxon>
        <taxon>Bacillales</taxon>
        <taxon>Bacillaceae</taxon>
        <taxon>Cytobacillus</taxon>
    </lineage>
</organism>
<evidence type="ECO:0000313" key="3">
    <source>
        <dbReference type="Proteomes" id="UP000233343"/>
    </source>
</evidence>
<name>A0A2N0ZFC3_9BACI</name>
<dbReference type="AlphaFoldDB" id="A0A2N0ZFC3"/>
<comment type="caution">
    <text evidence="2">The sequence shown here is derived from an EMBL/GenBank/DDBJ whole genome shotgun (WGS) entry which is preliminary data.</text>
</comment>
<protein>
    <submittedName>
        <fullName evidence="2">XRE family transcriptional regulator</fullName>
    </submittedName>
</protein>
<evidence type="ECO:0000313" key="2">
    <source>
        <dbReference type="EMBL" id="PKG28183.1"/>
    </source>
</evidence>
<dbReference type="InterPro" id="IPR001387">
    <property type="entry name" value="Cro/C1-type_HTH"/>
</dbReference>
<dbReference type="RefSeq" id="WP_066196403.1">
    <property type="nucleotide sequence ID" value="NZ_JARMMB010000009.1"/>
</dbReference>
<proteinExistence type="predicted"/>
<dbReference type="Gene3D" id="1.10.260.40">
    <property type="entry name" value="lambda repressor-like DNA-binding domains"/>
    <property type="match status" value="1"/>
</dbReference>
<keyword evidence="3" id="KW-1185">Reference proteome</keyword>
<dbReference type="SUPFAM" id="SSF47413">
    <property type="entry name" value="lambda repressor-like DNA-binding domains"/>
    <property type="match status" value="1"/>
</dbReference>
<dbReference type="EMBL" id="PISD01000031">
    <property type="protein sequence ID" value="PKG28183.1"/>
    <property type="molecule type" value="Genomic_DNA"/>
</dbReference>
<sequence>MIMLIATQYKRLIKDKGYSQAYSAKEIGISPSTLGAFINGKGSLSKAKQYRLHRLLEIEDEYGNLNIIF</sequence>
<gene>
    <name evidence="2" type="ORF">CWS20_15175</name>
</gene>
<dbReference type="CDD" id="cd00093">
    <property type="entry name" value="HTH_XRE"/>
    <property type="match status" value="1"/>
</dbReference>
<evidence type="ECO:0000259" key="1">
    <source>
        <dbReference type="PROSITE" id="PS50943"/>
    </source>
</evidence>
<accession>A0A2N0ZFC3</accession>
<dbReference type="Proteomes" id="UP000233343">
    <property type="component" value="Unassembled WGS sequence"/>
</dbReference>
<dbReference type="PROSITE" id="PS50943">
    <property type="entry name" value="HTH_CROC1"/>
    <property type="match status" value="1"/>
</dbReference>
<dbReference type="Pfam" id="PF01381">
    <property type="entry name" value="HTH_3"/>
    <property type="match status" value="1"/>
</dbReference>